<dbReference type="EMBL" id="FQUH01000013">
    <property type="protein sequence ID" value="SHF61814.1"/>
    <property type="molecule type" value="Genomic_DNA"/>
</dbReference>
<evidence type="ECO:0000313" key="1">
    <source>
        <dbReference type="EMBL" id="SHF61814.1"/>
    </source>
</evidence>
<keyword evidence="2" id="KW-1185">Reference proteome</keyword>
<evidence type="ECO:0000313" key="2">
    <source>
        <dbReference type="Proteomes" id="UP000184159"/>
    </source>
</evidence>
<dbReference type="AlphaFoldDB" id="A0A1M5D4A3"/>
<name>A0A1M5D4A3_VIBGA</name>
<sequence>MTSWPTFTNMLYNLRTLSDGKQRQSQYQERLILPARKGNLGHTIDVYAIEMGRPFLPTFSLNDAD</sequence>
<accession>A0A1M5D4A3</accession>
<reference evidence="2" key="1">
    <citation type="submission" date="2016-11" db="EMBL/GenBank/DDBJ databases">
        <authorList>
            <person name="Varghese N."/>
            <person name="Submissions S."/>
        </authorList>
    </citation>
    <scope>NUCLEOTIDE SEQUENCE [LARGE SCALE GENOMIC DNA]</scope>
    <source>
        <strain evidence="2">DSM 21264</strain>
    </source>
</reference>
<protein>
    <submittedName>
        <fullName evidence="1">Uncharacterized protein</fullName>
    </submittedName>
</protein>
<proteinExistence type="predicted"/>
<gene>
    <name evidence="1" type="ORF">SAMN02745781_02763</name>
</gene>
<organism evidence="1 2">
    <name type="scientific">Vibrio gazogenes DSM 21264 = NBRC 103151</name>
    <dbReference type="NCBI Taxonomy" id="1123492"/>
    <lineage>
        <taxon>Bacteria</taxon>
        <taxon>Pseudomonadati</taxon>
        <taxon>Pseudomonadota</taxon>
        <taxon>Gammaproteobacteria</taxon>
        <taxon>Vibrionales</taxon>
        <taxon>Vibrionaceae</taxon>
        <taxon>Vibrio</taxon>
    </lineage>
</organism>
<dbReference type="Proteomes" id="UP000184159">
    <property type="component" value="Unassembled WGS sequence"/>
</dbReference>